<dbReference type="InterPro" id="IPR027843">
    <property type="entry name" value="DUF4440"/>
</dbReference>
<dbReference type="AlphaFoldDB" id="A0A2P8HR09"/>
<dbReference type="GO" id="GO:0016853">
    <property type="term" value="F:isomerase activity"/>
    <property type="evidence" value="ECO:0007669"/>
    <property type="project" value="UniProtKB-KW"/>
</dbReference>
<dbReference type="OrthoDB" id="4212466at2"/>
<dbReference type="Gene3D" id="3.10.450.50">
    <property type="match status" value="1"/>
</dbReference>
<dbReference type="EMBL" id="PYAX01000024">
    <property type="protein sequence ID" value="PSL48624.1"/>
    <property type="molecule type" value="Genomic_DNA"/>
</dbReference>
<feature type="domain" description="DUF4440" evidence="1">
    <location>
        <begin position="25"/>
        <end position="121"/>
    </location>
</feature>
<evidence type="ECO:0000313" key="3">
    <source>
        <dbReference type="Proteomes" id="UP000241118"/>
    </source>
</evidence>
<comment type="caution">
    <text evidence="2">The sequence shown here is derived from an EMBL/GenBank/DDBJ whole genome shotgun (WGS) entry which is preliminary data.</text>
</comment>
<dbReference type="RefSeq" id="WP_106620135.1">
    <property type="nucleotide sequence ID" value="NZ_PYAX01000024.1"/>
</dbReference>
<dbReference type="Pfam" id="PF14534">
    <property type="entry name" value="DUF4440"/>
    <property type="match status" value="1"/>
</dbReference>
<evidence type="ECO:0000313" key="2">
    <source>
        <dbReference type="EMBL" id="PSL48624.1"/>
    </source>
</evidence>
<dbReference type="Proteomes" id="UP000241118">
    <property type="component" value="Unassembled WGS sequence"/>
</dbReference>
<keyword evidence="3" id="KW-1185">Reference proteome</keyword>
<accession>A0A2P8HR09</accession>
<dbReference type="InterPro" id="IPR032710">
    <property type="entry name" value="NTF2-like_dom_sf"/>
</dbReference>
<protein>
    <submittedName>
        <fullName evidence="2">Ketosteroid isomerase-like protein</fullName>
    </submittedName>
</protein>
<reference evidence="2 3" key="1">
    <citation type="submission" date="2018-03" db="EMBL/GenBank/DDBJ databases">
        <title>Genomic Encyclopedia of Type Strains, Phase III (KMG-III): the genomes of soil and plant-associated and newly described type strains.</title>
        <authorList>
            <person name="Whitman W."/>
        </authorList>
    </citation>
    <scope>NUCLEOTIDE SEQUENCE [LARGE SCALE GENOMIC DNA]</scope>
    <source>
        <strain evidence="2 3">CGMCC 4.7097</strain>
    </source>
</reference>
<name>A0A2P8HR09_SACCR</name>
<evidence type="ECO:0000259" key="1">
    <source>
        <dbReference type="Pfam" id="PF14534"/>
    </source>
</evidence>
<sequence>MTDTVGSLDLVLTDDPDQQNEVFTVAFNSGDGDLFDRLYHADAISNLSGQPLTGQARVEAIKQMLAAKPSLSATLREVYTTGDTRLLIVDFELEAPGEDGTPVRMTGTCTDVMTRDANGRWFMAVDRPVIDEPAA</sequence>
<gene>
    <name evidence="2" type="ORF">B0I31_12411</name>
</gene>
<keyword evidence="2" id="KW-0413">Isomerase</keyword>
<organism evidence="2 3">
    <name type="scientific">Saccharothrix carnea</name>
    <dbReference type="NCBI Taxonomy" id="1280637"/>
    <lineage>
        <taxon>Bacteria</taxon>
        <taxon>Bacillati</taxon>
        <taxon>Actinomycetota</taxon>
        <taxon>Actinomycetes</taxon>
        <taxon>Pseudonocardiales</taxon>
        <taxon>Pseudonocardiaceae</taxon>
        <taxon>Saccharothrix</taxon>
    </lineage>
</organism>
<dbReference type="SUPFAM" id="SSF54427">
    <property type="entry name" value="NTF2-like"/>
    <property type="match status" value="1"/>
</dbReference>
<proteinExistence type="predicted"/>